<dbReference type="Proteomes" id="UP000178636">
    <property type="component" value="Unassembled WGS sequence"/>
</dbReference>
<dbReference type="InterPro" id="IPR051531">
    <property type="entry name" value="N-acetyltransferase"/>
</dbReference>
<dbReference type="PANTHER" id="PTHR43792">
    <property type="entry name" value="GNAT FAMILY, PUTATIVE (AFU_ORTHOLOGUE AFUA_3G00765)-RELATED-RELATED"/>
    <property type="match status" value="1"/>
</dbReference>
<dbReference type="InterPro" id="IPR016181">
    <property type="entry name" value="Acyl_CoA_acyltransferase"/>
</dbReference>
<gene>
    <name evidence="2" type="ORF">A3C93_04910</name>
</gene>
<evidence type="ECO:0000313" key="2">
    <source>
        <dbReference type="EMBL" id="OGZ13585.1"/>
    </source>
</evidence>
<organism evidence="2 3">
    <name type="scientific">Candidatus Lloydbacteria bacterium RIFCSPHIGHO2_02_FULL_54_17</name>
    <dbReference type="NCBI Taxonomy" id="1798664"/>
    <lineage>
        <taxon>Bacteria</taxon>
        <taxon>Candidatus Lloydiibacteriota</taxon>
    </lineage>
</organism>
<sequence length="189" mass="21299">MLSTRLVTRRLVLRPLLLRDAKDVQALAGDIRVADTTLLIPHPYADGLAEQWIKRTRRTFKKGDSFAFAILARTDDGEAEESFIGCMSLAIDKTHNAAELGYWIGYPYWNQGFATEAGRAVIRFGLEVLGLERIAATHLSRNPASGCVMKKIGMMHVGRLRRSIQKNGVFEDRELYEIIRSDYLGFNVP</sequence>
<dbReference type="EMBL" id="MHLO01000002">
    <property type="protein sequence ID" value="OGZ13585.1"/>
    <property type="molecule type" value="Genomic_DNA"/>
</dbReference>
<dbReference type="AlphaFoldDB" id="A0A1G2DIV3"/>
<dbReference type="SUPFAM" id="SSF55729">
    <property type="entry name" value="Acyl-CoA N-acyltransferases (Nat)"/>
    <property type="match status" value="1"/>
</dbReference>
<feature type="domain" description="N-acetyltransferase" evidence="1">
    <location>
        <begin position="10"/>
        <end position="154"/>
    </location>
</feature>
<dbReference type="InterPro" id="IPR000182">
    <property type="entry name" value="GNAT_dom"/>
</dbReference>
<evidence type="ECO:0000259" key="1">
    <source>
        <dbReference type="Pfam" id="PF13302"/>
    </source>
</evidence>
<reference evidence="2 3" key="1">
    <citation type="journal article" date="2016" name="Nat. Commun.">
        <title>Thousands of microbial genomes shed light on interconnected biogeochemical processes in an aquifer system.</title>
        <authorList>
            <person name="Anantharaman K."/>
            <person name="Brown C.T."/>
            <person name="Hug L.A."/>
            <person name="Sharon I."/>
            <person name="Castelle C.J."/>
            <person name="Probst A.J."/>
            <person name="Thomas B.C."/>
            <person name="Singh A."/>
            <person name="Wilkins M.J."/>
            <person name="Karaoz U."/>
            <person name="Brodie E.L."/>
            <person name="Williams K.H."/>
            <person name="Hubbard S.S."/>
            <person name="Banfield J.F."/>
        </authorList>
    </citation>
    <scope>NUCLEOTIDE SEQUENCE [LARGE SCALE GENOMIC DNA]</scope>
</reference>
<protein>
    <recommendedName>
        <fullName evidence="1">N-acetyltransferase domain-containing protein</fullName>
    </recommendedName>
</protein>
<proteinExistence type="predicted"/>
<dbReference type="GO" id="GO:0016747">
    <property type="term" value="F:acyltransferase activity, transferring groups other than amino-acyl groups"/>
    <property type="evidence" value="ECO:0007669"/>
    <property type="project" value="InterPro"/>
</dbReference>
<evidence type="ECO:0000313" key="3">
    <source>
        <dbReference type="Proteomes" id="UP000178636"/>
    </source>
</evidence>
<comment type="caution">
    <text evidence="2">The sequence shown here is derived from an EMBL/GenBank/DDBJ whole genome shotgun (WGS) entry which is preliminary data.</text>
</comment>
<accession>A0A1G2DIV3</accession>
<dbReference type="Pfam" id="PF13302">
    <property type="entry name" value="Acetyltransf_3"/>
    <property type="match status" value="1"/>
</dbReference>
<dbReference type="Gene3D" id="3.40.630.30">
    <property type="match status" value="1"/>
</dbReference>
<name>A0A1G2DIV3_9BACT</name>
<dbReference type="STRING" id="1798664.A3C93_04910"/>